<protein>
    <submittedName>
        <fullName evidence="3">Transferase</fullName>
    </submittedName>
</protein>
<dbReference type="InterPro" id="IPR018357">
    <property type="entry name" value="Hexapep_transf_CS"/>
</dbReference>
<sequence>LREENEIGDHVSIGTGSVIEHHVTIGDQVRIHSQVFVPEFSILEAGAWLGPNVVLTNAKYPLSPGVKKSLQGPMLKKGAKVGANSTLLPGVVIGENALVGAGSVVTKDVPDHAVVIGNPARVVNTISELPY</sequence>
<dbReference type="PANTHER" id="PTHR43300:SF4">
    <property type="entry name" value="ACYL-[ACYL-CARRIER-PROTEIN]--UDP-N-ACETYLGLUCOSAMINE O-ACYLTRANSFERASE"/>
    <property type="match status" value="1"/>
</dbReference>
<keyword evidence="1 3" id="KW-0808">Transferase</keyword>
<keyword evidence="2" id="KW-0677">Repeat</keyword>
<evidence type="ECO:0000313" key="4">
    <source>
        <dbReference type="Proteomes" id="UP000649604"/>
    </source>
</evidence>
<dbReference type="InterPro" id="IPR001451">
    <property type="entry name" value="Hexapep"/>
</dbReference>
<dbReference type="InterPro" id="IPR011004">
    <property type="entry name" value="Trimer_LpxA-like_sf"/>
</dbReference>
<feature type="non-terminal residue" evidence="3">
    <location>
        <position position="1"/>
    </location>
</feature>
<dbReference type="SUPFAM" id="SSF51161">
    <property type="entry name" value="Trimeric LpxA-like enzymes"/>
    <property type="match status" value="1"/>
</dbReference>
<organism evidence="3 4">
    <name type="scientific">candidate division KSB3 bacterium</name>
    <dbReference type="NCBI Taxonomy" id="2044937"/>
    <lineage>
        <taxon>Bacteria</taxon>
        <taxon>candidate division KSB3</taxon>
    </lineage>
</organism>
<dbReference type="EMBL" id="WJJP01000116">
    <property type="protein sequence ID" value="MBD3323677.1"/>
    <property type="molecule type" value="Genomic_DNA"/>
</dbReference>
<dbReference type="Gene3D" id="2.160.10.10">
    <property type="entry name" value="Hexapeptide repeat proteins"/>
    <property type="match status" value="1"/>
</dbReference>
<dbReference type="InterPro" id="IPR050179">
    <property type="entry name" value="Trans_hexapeptide_repeat"/>
</dbReference>
<dbReference type="AlphaFoldDB" id="A0A9D5JTH1"/>
<dbReference type="Pfam" id="PF00132">
    <property type="entry name" value="Hexapep"/>
    <property type="match status" value="2"/>
</dbReference>
<reference evidence="3" key="1">
    <citation type="submission" date="2019-11" db="EMBL/GenBank/DDBJ databases">
        <title>Microbial mats filling the niche in hypersaline microbial mats.</title>
        <authorList>
            <person name="Wong H.L."/>
            <person name="Macleod F.I."/>
            <person name="White R.A. III"/>
            <person name="Burns B.P."/>
        </authorList>
    </citation>
    <scope>NUCLEOTIDE SEQUENCE</scope>
    <source>
        <strain evidence="3">Rbin_158</strain>
    </source>
</reference>
<dbReference type="PANTHER" id="PTHR43300">
    <property type="entry name" value="ACETYLTRANSFERASE"/>
    <property type="match status" value="1"/>
</dbReference>
<dbReference type="Proteomes" id="UP000649604">
    <property type="component" value="Unassembled WGS sequence"/>
</dbReference>
<dbReference type="PROSITE" id="PS00101">
    <property type="entry name" value="HEXAPEP_TRANSFERASES"/>
    <property type="match status" value="1"/>
</dbReference>
<dbReference type="CDD" id="cd03358">
    <property type="entry name" value="LbH_WxcM_N_like"/>
    <property type="match status" value="1"/>
</dbReference>
<evidence type="ECO:0000256" key="1">
    <source>
        <dbReference type="ARBA" id="ARBA00022679"/>
    </source>
</evidence>
<comment type="caution">
    <text evidence="3">The sequence shown here is derived from an EMBL/GenBank/DDBJ whole genome shotgun (WGS) entry which is preliminary data.</text>
</comment>
<accession>A0A9D5JTH1</accession>
<evidence type="ECO:0000256" key="2">
    <source>
        <dbReference type="ARBA" id="ARBA00022737"/>
    </source>
</evidence>
<name>A0A9D5JTH1_9BACT</name>
<evidence type="ECO:0000313" key="3">
    <source>
        <dbReference type="EMBL" id="MBD3323677.1"/>
    </source>
</evidence>
<dbReference type="GO" id="GO:0016740">
    <property type="term" value="F:transferase activity"/>
    <property type="evidence" value="ECO:0007669"/>
    <property type="project" value="UniProtKB-KW"/>
</dbReference>
<gene>
    <name evidence="3" type="ORF">GF339_03775</name>
</gene>
<proteinExistence type="predicted"/>